<dbReference type="AlphaFoldDB" id="A0A9P3GNQ4"/>
<sequence length="642" mass="67462">MASPPGALPANPSELHAYAFANACLRVYTIVSLRDRLRRDAETLTEASRGLHWEMAALFDHLSTCKMFGPVPIPTAVVPMLTHYTNLYATNPNPTVDIQAFPFEYNEYMEGRDHQIQGNKWWDALLDPASVPQAPPSQFTQQDPSHSTDQQQPNGDAQLPPQPTSTDNLDVLPPAPDPMQSLQEELARQLTQVPQSAPAQDQSQLATPLSTAANPHAPYLAVTQTPTSTTSTTTPHAPAAPPPTAEPHFIPYQPPPGQQPAPAAPAAPSASTVAAVAAARRPAILAPPVKAPRQRKKSVKTSEFVDEDPRPDAASVSQGPAAQAPAPVAGQSQAQPPQTGSAEKDGTSETASHAQKKRAPENIKPEDYTKEHDGAAACGSCRTHARTCRTARDGRLRRCLECRMRQARCVWPVPAGAAPETNGAAPVPAPVPVSAGDAQALPQSAPQNEPQNEPAQDQPAHAPQDAPRASPACAAATGPARLVAEVVVTPARRPKRKAAEISAGPSAKRSTRLRAREEDASPLPSEGVEGVELEEGEGGFEARLARAHGEGYVRARLALLVDMARTAEMRLADVLGRVARLEDANERLEGMVKALGAAPPAATVGTGAAGSGAGAEGVGEGEVGTVGAGGKRTRTRSSPRKR</sequence>
<feature type="compositionally biased region" description="Low complexity" evidence="2">
    <location>
        <begin position="454"/>
        <end position="475"/>
    </location>
</feature>
<reference evidence="3 4" key="1">
    <citation type="submission" date="2021-08" db="EMBL/GenBank/DDBJ databases">
        <title>Draft Genome Sequence of Phanerochaete sordida strain YK-624.</title>
        <authorList>
            <person name="Mori T."/>
            <person name="Dohra H."/>
            <person name="Suzuki T."/>
            <person name="Kawagishi H."/>
            <person name="Hirai H."/>
        </authorList>
    </citation>
    <scope>NUCLEOTIDE SEQUENCE [LARGE SCALE GENOMIC DNA]</scope>
    <source>
        <strain evidence="3 4">YK-624</strain>
    </source>
</reference>
<feature type="region of interest" description="Disordered" evidence="2">
    <location>
        <begin position="189"/>
        <end position="208"/>
    </location>
</feature>
<evidence type="ECO:0008006" key="5">
    <source>
        <dbReference type="Google" id="ProtNLM"/>
    </source>
</evidence>
<feature type="region of interest" description="Disordered" evidence="2">
    <location>
        <begin position="419"/>
        <end position="475"/>
    </location>
</feature>
<feature type="compositionally biased region" description="Gly residues" evidence="2">
    <location>
        <begin position="607"/>
        <end position="630"/>
    </location>
</feature>
<accession>A0A9P3GNQ4</accession>
<feature type="coiled-coil region" evidence="1">
    <location>
        <begin position="571"/>
        <end position="598"/>
    </location>
</feature>
<feature type="region of interest" description="Disordered" evidence="2">
    <location>
        <begin position="604"/>
        <end position="642"/>
    </location>
</feature>
<keyword evidence="4" id="KW-1185">Reference proteome</keyword>
<dbReference type="EMBL" id="BPQB01000096">
    <property type="protein sequence ID" value="GJE98882.1"/>
    <property type="molecule type" value="Genomic_DNA"/>
</dbReference>
<feature type="region of interest" description="Disordered" evidence="2">
    <location>
        <begin position="493"/>
        <end position="535"/>
    </location>
</feature>
<feature type="compositionally biased region" description="Basic residues" evidence="2">
    <location>
        <begin position="631"/>
        <end position="642"/>
    </location>
</feature>
<protein>
    <recommendedName>
        <fullName evidence="5">Zn(2)-C6 fungal-type domain-containing protein</fullName>
    </recommendedName>
</protein>
<proteinExistence type="predicted"/>
<evidence type="ECO:0000313" key="4">
    <source>
        <dbReference type="Proteomes" id="UP000703269"/>
    </source>
</evidence>
<dbReference type="Proteomes" id="UP000703269">
    <property type="component" value="Unassembled WGS sequence"/>
</dbReference>
<dbReference type="OrthoDB" id="10675845at2759"/>
<evidence type="ECO:0000313" key="3">
    <source>
        <dbReference type="EMBL" id="GJE98882.1"/>
    </source>
</evidence>
<feature type="compositionally biased region" description="Polar residues" evidence="2">
    <location>
        <begin position="136"/>
        <end position="155"/>
    </location>
</feature>
<feature type="compositionally biased region" description="Low complexity" evidence="2">
    <location>
        <begin position="266"/>
        <end position="288"/>
    </location>
</feature>
<gene>
    <name evidence="3" type="ORF">PsYK624_151190</name>
</gene>
<feature type="compositionally biased region" description="Low complexity" evidence="2">
    <location>
        <begin position="225"/>
        <end position="237"/>
    </location>
</feature>
<evidence type="ECO:0000256" key="2">
    <source>
        <dbReference type="SAM" id="MobiDB-lite"/>
    </source>
</evidence>
<feature type="compositionally biased region" description="Low complexity" evidence="2">
    <location>
        <begin position="313"/>
        <end position="338"/>
    </location>
</feature>
<feature type="compositionally biased region" description="Pro residues" evidence="2">
    <location>
        <begin position="252"/>
        <end position="265"/>
    </location>
</feature>
<feature type="compositionally biased region" description="Polar residues" evidence="2">
    <location>
        <begin position="441"/>
        <end position="453"/>
    </location>
</feature>
<organism evidence="3 4">
    <name type="scientific">Phanerochaete sordida</name>
    <dbReference type="NCBI Taxonomy" id="48140"/>
    <lineage>
        <taxon>Eukaryota</taxon>
        <taxon>Fungi</taxon>
        <taxon>Dikarya</taxon>
        <taxon>Basidiomycota</taxon>
        <taxon>Agaricomycotina</taxon>
        <taxon>Agaricomycetes</taxon>
        <taxon>Polyporales</taxon>
        <taxon>Phanerochaetaceae</taxon>
        <taxon>Phanerochaete</taxon>
    </lineage>
</organism>
<feature type="region of interest" description="Disordered" evidence="2">
    <location>
        <begin position="127"/>
        <end position="179"/>
    </location>
</feature>
<feature type="region of interest" description="Disordered" evidence="2">
    <location>
        <begin position="225"/>
        <end position="381"/>
    </location>
</feature>
<comment type="caution">
    <text evidence="3">The sequence shown here is derived from an EMBL/GenBank/DDBJ whole genome shotgun (WGS) entry which is preliminary data.</text>
</comment>
<evidence type="ECO:0000256" key="1">
    <source>
        <dbReference type="SAM" id="Coils"/>
    </source>
</evidence>
<name>A0A9P3GNQ4_9APHY</name>
<feature type="compositionally biased region" description="Basic and acidic residues" evidence="2">
    <location>
        <begin position="358"/>
        <end position="374"/>
    </location>
</feature>
<keyword evidence="1" id="KW-0175">Coiled coil</keyword>